<sequence length="78" mass="9384">HDHTDTYLGLTLYDRSKYEGDIFLFQRPHMEDDEFLEGKSFVKDCWRIEEGGDNIESCRRRRGLESSKLCPYLFIYKL</sequence>
<dbReference type="Proteomes" id="UP000265520">
    <property type="component" value="Unassembled WGS sequence"/>
</dbReference>
<evidence type="ECO:0000313" key="2">
    <source>
        <dbReference type="Proteomes" id="UP000265520"/>
    </source>
</evidence>
<feature type="non-terminal residue" evidence="1">
    <location>
        <position position="1"/>
    </location>
</feature>
<comment type="caution">
    <text evidence="1">The sequence shown here is derived from an EMBL/GenBank/DDBJ whole genome shotgun (WGS) entry which is preliminary data.</text>
</comment>
<dbReference type="AlphaFoldDB" id="A0A392N534"/>
<protein>
    <submittedName>
        <fullName evidence="1">Uncharacterized protein</fullName>
    </submittedName>
</protein>
<dbReference type="EMBL" id="LXQA010028307">
    <property type="protein sequence ID" value="MCH94851.1"/>
    <property type="molecule type" value="Genomic_DNA"/>
</dbReference>
<name>A0A392N534_9FABA</name>
<proteinExistence type="predicted"/>
<keyword evidence="2" id="KW-1185">Reference proteome</keyword>
<evidence type="ECO:0000313" key="1">
    <source>
        <dbReference type="EMBL" id="MCH94851.1"/>
    </source>
</evidence>
<organism evidence="1 2">
    <name type="scientific">Trifolium medium</name>
    <dbReference type="NCBI Taxonomy" id="97028"/>
    <lineage>
        <taxon>Eukaryota</taxon>
        <taxon>Viridiplantae</taxon>
        <taxon>Streptophyta</taxon>
        <taxon>Embryophyta</taxon>
        <taxon>Tracheophyta</taxon>
        <taxon>Spermatophyta</taxon>
        <taxon>Magnoliopsida</taxon>
        <taxon>eudicotyledons</taxon>
        <taxon>Gunneridae</taxon>
        <taxon>Pentapetalae</taxon>
        <taxon>rosids</taxon>
        <taxon>fabids</taxon>
        <taxon>Fabales</taxon>
        <taxon>Fabaceae</taxon>
        <taxon>Papilionoideae</taxon>
        <taxon>50 kb inversion clade</taxon>
        <taxon>NPAAA clade</taxon>
        <taxon>Hologalegina</taxon>
        <taxon>IRL clade</taxon>
        <taxon>Trifolieae</taxon>
        <taxon>Trifolium</taxon>
    </lineage>
</organism>
<accession>A0A392N534</accession>
<reference evidence="1 2" key="1">
    <citation type="journal article" date="2018" name="Front. Plant Sci.">
        <title>Red Clover (Trifolium pratense) and Zigzag Clover (T. medium) - A Picture of Genomic Similarities and Differences.</title>
        <authorList>
            <person name="Dluhosova J."/>
            <person name="Istvanek J."/>
            <person name="Nedelnik J."/>
            <person name="Repkova J."/>
        </authorList>
    </citation>
    <scope>NUCLEOTIDE SEQUENCE [LARGE SCALE GENOMIC DNA]</scope>
    <source>
        <strain evidence="2">cv. 10/8</strain>
        <tissue evidence="1">Leaf</tissue>
    </source>
</reference>